<evidence type="ECO:0000313" key="2">
    <source>
        <dbReference type="EMBL" id="PXW97491.1"/>
    </source>
</evidence>
<evidence type="ECO:0000259" key="1">
    <source>
        <dbReference type="Pfam" id="PF12697"/>
    </source>
</evidence>
<dbReference type="GO" id="GO:0016787">
    <property type="term" value="F:hydrolase activity"/>
    <property type="evidence" value="ECO:0007669"/>
    <property type="project" value="UniProtKB-KW"/>
</dbReference>
<dbReference type="Proteomes" id="UP000247811">
    <property type="component" value="Unassembled WGS sequence"/>
</dbReference>
<gene>
    <name evidence="2" type="ORF">C7444_10493</name>
</gene>
<dbReference type="Gene3D" id="3.40.50.1820">
    <property type="entry name" value="alpha/beta hydrolase"/>
    <property type="match status" value="1"/>
</dbReference>
<protein>
    <submittedName>
        <fullName evidence="2">Alpha/beta hydrolase family protein</fullName>
    </submittedName>
</protein>
<keyword evidence="3" id="KW-1185">Reference proteome</keyword>
<dbReference type="AlphaFoldDB" id="A0A318H5F9"/>
<dbReference type="InterPro" id="IPR029058">
    <property type="entry name" value="AB_hydrolase_fold"/>
</dbReference>
<dbReference type="PANTHER" id="PTHR43689:SF8">
    <property type="entry name" value="ALPHA_BETA-HYDROLASES SUPERFAMILY PROTEIN"/>
    <property type="match status" value="1"/>
</dbReference>
<keyword evidence="2" id="KW-0378">Hydrolase</keyword>
<feature type="domain" description="AB hydrolase-1" evidence="1">
    <location>
        <begin position="38"/>
        <end position="220"/>
    </location>
</feature>
<reference evidence="2 3" key="1">
    <citation type="submission" date="2018-05" db="EMBL/GenBank/DDBJ databases">
        <title>Genomic Encyclopedia of Type Strains, Phase IV (KMG-IV): sequencing the most valuable type-strain genomes for metagenomic binning, comparative biology and taxonomic classification.</title>
        <authorList>
            <person name="Goeker M."/>
        </authorList>
    </citation>
    <scope>NUCLEOTIDE SEQUENCE [LARGE SCALE GENOMIC DNA]</scope>
    <source>
        <strain evidence="2 3">DSM 566</strain>
    </source>
</reference>
<dbReference type="InterPro" id="IPR000073">
    <property type="entry name" value="AB_hydrolase_1"/>
</dbReference>
<accession>A0A318H5F9</accession>
<dbReference type="OrthoDB" id="2086224at2"/>
<organism evidence="2 3">
    <name type="scientific">Sphaerotilus hippei</name>
    <dbReference type="NCBI Taxonomy" id="744406"/>
    <lineage>
        <taxon>Bacteria</taxon>
        <taxon>Pseudomonadati</taxon>
        <taxon>Pseudomonadota</taxon>
        <taxon>Betaproteobacteria</taxon>
        <taxon>Burkholderiales</taxon>
        <taxon>Sphaerotilaceae</taxon>
        <taxon>Sphaerotilus</taxon>
    </lineage>
</organism>
<evidence type="ECO:0000313" key="3">
    <source>
        <dbReference type="Proteomes" id="UP000247811"/>
    </source>
</evidence>
<sequence>MTRLDFIPGTMCDERVWATLRPHLPAGCSARFVPLQQATSRRAMQQTIARESGDPAHLVAFSMGGYLALEHALSHPGQVASLTIIAASARGLGEQEKTQRLRTLELLARAPFAPMSPARLAQFVHPERLQDADVVGVMQRMYDTLGGEVLVAQIRETMDRPSLVERLPEITCPVLIVGAEQDRLVEVADLQEMQRHLPQAELCLLPQTGHMIPLERPRALGEAITRFLPRTGAA</sequence>
<comment type="caution">
    <text evidence="2">The sequence shown here is derived from an EMBL/GenBank/DDBJ whole genome shotgun (WGS) entry which is preliminary data.</text>
</comment>
<proteinExistence type="predicted"/>
<dbReference type="RefSeq" id="WP_110399889.1">
    <property type="nucleotide sequence ID" value="NZ_QJJS01000004.1"/>
</dbReference>
<dbReference type="EMBL" id="QJJS01000004">
    <property type="protein sequence ID" value="PXW97491.1"/>
    <property type="molecule type" value="Genomic_DNA"/>
</dbReference>
<dbReference type="SUPFAM" id="SSF53474">
    <property type="entry name" value="alpha/beta-Hydrolases"/>
    <property type="match status" value="1"/>
</dbReference>
<dbReference type="Pfam" id="PF12697">
    <property type="entry name" value="Abhydrolase_6"/>
    <property type="match status" value="1"/>
</dbReference>
<name>A0A318H5F9_9BURK</name>
<dbReference type="PANTHER" id="PTHR43689">
    <property type="entry name" value="HYDROLASE"/>
    <property type="match status" value="1"/>
</dbReference>